<name>A0AAU9XPT6_9CNID</name>
<evidence type="ECO:0000313" key="2">
    <source>
        <dbReference type="Proteomes" id="UP001159428"/>
    </source>
</evidence>
<protein>
    <submittedName>
        <fullName evidence="1">Uncharacterized protein</fullName>
    </submittedName>
</protein>
<dbReference type="EMBL" id="CALNXJ010000052">
    <property type="protein sequence ID" value="CAH3152915.1"/>
    <property type="molecule type" value="Genomic_DNA"/>
</dbReference>
<keyword evidence="2" id="KW-1185">Reference proteome</keyword>
<accession>A0AAU9XPT6</accession>
<gene>
    <name evidence="1" type="ORF">PMEA_00026860</name>
</gene>
<dbReference type="AlphaFoldDB" id="A0AAU9XPT6"/>
<proteinExistence type="predicted"/>
<evidence type="ECO:0000313" key="1">
    <source>
        <dbReference type="EMBL" id="CAH3152915.1"/>
    </source>
</evidence>
<dbReference type="Proteomes" id="UP001159428">
    <property type="component" value="Unassembled WGS sequence"/>
</dbReference>
<comment type="caution">
    <text evidence="1">The sequence shown here is derived from an EMBL/GenBank/DDBJ whole genome shotgun (WGS) entry which is preliminary data.</text>
</comment>
<reference evidence="1 2" key="1">
    <citation type="submission" date="2022-05" db="EMBL/GenBank/DDBJ databases">
        <authorList>
            <consortium name="Genoscope - CEA"/>
            <person name="William W."/>
        </authorList>
    </citation>
    <scope>NUCLEOTIDE SEQUENCE [LARGE SCALE GENOMIC DNA]</scope>
</reference>
<organism evidence="1 2">
    <name type="scientific">Pocillopora meandrina</name>
    <dbReference type="NCBI Taxonomy" id="46732"/>
    <lineage>
        <taxon>Eukaryota</taxon>
        <taxon>Metazoa</taxon>
        <taxon>Cnidaria</taxon>
        <taxon>Anthozoa</taxon>
        <taxon>Hexacorallia</taxon>
        <taxon>Scleractinia</taxon>
        <taxon>Astrocoeniina</taxon>
        <taxon>Pocilloporidae</taxon>
        <taxon>Pocillopora</taxon>
    </lineage>
</organism>
<sequence>MFTCKQNRVFRRDREPSRIPEAILKRLRRKGRKLKEFVYECIRPSIPKSSWLRRHVKVRRVTKNDCKLNTKRVRLNKVTKHDKKYLLNCSVRVYQRIIKLKYRASRYLSTFSCNRPMCLYKSQTHASNYSKFQLRVQI</sequence>